<evidence type="ECO:0000313" key="3">
    <source>
        <dbReference type="EMBL" id="TKR87775.1"/>
    </source>
</evidence>
<proteinExistence type="predicted"/>
<organism evidence="3 4">
    <name type="scientific">Steinernema carpocapsae</name>
    <name type="common">Entomopathogenic nematode</name>
    <dbReference type="NCBI Taxonomy" id="34508"/>
    <lineage>
        <taxon>Eukaryota</taxon>
        <taxon>Metazoa</taxon>
        <taxon>Ecdysozoa</taxon>
        <taxon>Nematoda</taxon>
        <taxon>Chromadorea</taxon>
        <taxon>Rhabditida</taxon>
        <taxon>Tylenchina</taxon>
        <taxon>Panagrolaimomorpha</taxon>
        <taxon>Strongyloidoidea</taxon>
        <taxon>Steinernematidae</taxon>
        <taxon>Steinernema</taxon>
    </lineage>
</organism>
<dbReference type="AlphaFoldDB" id="A0A4V6A4R2"/>
<gene>
    <name evidence="3" type="ORF">L596_012124</name>
</gene>
<feature type="signal peptide" evidence="2">
    <location>
        <begin position="1"/>
        <end position="18"/>
    </location>
</feature>
<name>A0A4V6A4R2_STECR</name>
<evidence type="ECO:0000313" key="4">
    <source>
        <dbReference type="Proteomes" id="UP000298663"/>
    </source>
</evidence>
<keyword evidence="1" id="KW-1133">Transmembrane helix</keyword>
<evidence type="ECO:0000256" key="1">
    <source>
        <dbReference type="SAM" id="Phobius"/>
    </source>
</evidence>
<keyword evidence="1" id="KW-0812">Transmembrane</keyword>
<sequence>MSLRDFVSLFLCFGVASGNGHRTYLSMQDAVSQHFGLTTEDNEPCLLLKFGASLYNFNINGSNIKSPMADLSASNVKLDGFCADPQQRNKRAQLTGKWIENGREKILGLKFTTETIKSKIHQVEEVRWVLDTVTYSESYRDSSIEFQNSNLSVPISAPQKQRFLCKDCINITLHNGDYKDIVLELEPEIEAQPFGTVSNIFVCERTRRRTLSESFQNRMTIFSGVVLGISSVSVLTGYSLRRQLIPERFRQYEAFN</sequence>
<dbReference type="OrthoDB" id="5912629at2759"/>
<feature type="chain" id="PRO_5020979983" evidence="2">
    <location>
        <begin position="19"/>
        <end position="256"/>
    </location>
</feature>
<dbReference type="Gene3D" id="2.40.160.110">
    <property type="match status" value="1"/>
</dbReference>
<evidence type="ECO:0000256" key="2">
    <source>
        <dbReference type="SAM" id="SignalP"/>
    </source>
</evidence>
<reference evidence="3 4" key="2">
    <citation type="journal article" date="2019" name="G3 (Bethesda)">
        <title>Hybrid Assembly of the Genome of the Entomopathogenic Nematode Steinernema carpocapsae Identifies the X-Chromosome.</title>
        <authorList>
            <person name="Serra L."/>
            <person name="Macchietto M."/>
            <person name="Macias-Munoz A."/>
            <person name="McGill C.J."/>
            <person name="Rodriguez I.M."/>
            <person name="Rodriguez B."/>
            <person name="Murad R."/>
            <person name="Mortazavi A."/>
        </authorList>
    </citation>
    <scope>NUCLEOTIDE SEQUENCE [LARGE SCALE GENOMIC DNA]</scope>
    <source>
        <strain evidence="3 4">ALL</strain>
    </source>
</reference>
<protein>
    <submittedName>
        <fullName evidence="3">Uncharacterized protein</fullName>
    </submittedName>
</protein>
<dbReference type="Proteomes" id="UP000298663">
    <property type="component" value="Unassembled WGS sequence"/>
</dbReference>
<reference evidence="3 4" key="1">
    <citation type="journal article" date="2015" name="Genome Biol.">
        <title>Comparative genomics of Steinernema reveals deeply conserved gene regulatory networks.</title>
        <authorList>
            <person name="Dillman A.R."/>
            <person name="Macchietto M."/>
            <person name="Porter C.F."/>
            <person name="Rogers A."/>
            <person name="Williams B."/>
            <person name="Antoshechkin I."/>
            <person name="Lee M.M."/>
            <person name="Goodwin Z."/>
            <person name="Lu X."/>
            <person name="Lewis E.E."/>
            <person name="Goodrich-Blair H."/>
            <person name="Stock S.P."/>
            <person name="Adams B.J."/>
            <person name="Sternberg P.W."/>
            <person name="Mortazavi A."/>
        </authorList>
    </citation>
    <scope>NUCLEOTIDE SEQUENCE [LARGE SCALE GENOMIC DNA]</scope>
    <source>
        <strain evidence="3 4">ALL</strain>
    </source>
</reference>
<keyword evidence="2" id="KW-0732">Signal</keyword>
<accession>A0A4V6A4R2</accession>
<dbReference type="EMBL" id="AZBU02000003">
    <property type="protein sequence ID" value="TKR87775.1"/>
    <property type="molecule type" value="Genomic_DNA"/>
</dbReference>
<feature type="transmembrane region" description="Helical" evidence="1">
    <location>
        <begin position="219"/>
        <end position="240"/>
    </location>
</feature>
<keyword evidence="4" id="KW-1185">Reference proteome</keyword>
<keyword evidence="1" id="KW-0472">Membrane</keyword>
<comment type="caution">
    <text evidence="3">The sequence shown here is derived from an EMBL/GenBank/DDBJ whole genome shotgun (WGS) entry which is preliminary data.</text>
</comment>